<dbReference type="Pfam" id="PF08840">
    <property type="entry name" value="BAAT_C"/>
    <property type="match status" value="1"/>
</dbReference>
<dbReference type="InterPro" id="IPR029058">
    <property type="entry name" value="AB_hydrolase_fold"/>
</dbReference>
<protein>
    <submittedName>
        <fullName evidence="4">Dienelactone hydrolase</fullName>
    </submittedName>
</protein>
<keyword evidence="1" id="KW-0812">Transmembrane</keyword>
<feature type="transmembrane region" description="Helical" evidence="1">
    <location>
        <begin position="505"/>
        <end position="526"/>
    </location>
</feature>
<feature type="transmembrane region" description="Helical" evidence="1">
    <location>
        <begin position="373"/>
        <end position="398"/>
    </location>
</feature>
<feature type="transmembrane region" description="Helical" evidence="1">
    <location>
        <begin position="419"/>
        <end position="446"/>
    </location>
</feature>
<organism evidence="4 5">
    <name type="scientific">Cellulomonas oligotrophica</name>
    <dbReference type="NCBI Taxonomy" id="931536"/>
    <lineage>
        <taxon>Bacteria</taxon>
        <taxon>Bacillati</taxon>
        <taxon>Actinomycetota</taxon>
        <taxon>Actinomycetes</taxon>
        <taxon>Micrococcales</taxon>
        <taxon>Cellulomonadaceae</taxon>
        <taxon>Cellulomonas</taxon>
    </lineage>
</organism>
<dbReference type="SUPFAM" id="SSF53474">
    <property type="entry name" value="alpha/beta-Hydrolases"/>
    <property type="match status" value="1"/>
</dbReference>
<feature type="transmembrane region" description="Helical" evidence="1">
    <location>
        <begin position="466"/>
        <end position="484"/>
    </location>
</feature>
<keyword evidence="1" id="KW-0472">Membrane</keyword>
<dbReference type="Proteomes" id="UP000618382">
    <property type="component" value="Unassembled WGS sequence"/>
</dbReference>
<dbReference type="AlphaFoldDB" id="A0A7Y9FCZ0"/>
<evidence type="ECO:0000313" key="4">
    <source>
        <dbReference type="EMBL" id="NYD85089.1"/>
    </source>
</evidence>
<reference evidence="3 6" key="2">
    <citation type="submission" date="2021-01" db="EMBL/GenBank/DDBJ databases">
        <title>Whole genome shotgun sequence of Cellulomonas oligotrophica NBRC 109435.</title>
        <authorList>
            <person name="Komaki H."/>
            <person name="Tamura T."/>
        </authorList>
    </citation>
    <scope>NUCLEOTIDE SEQUENCE [LARGE SCALE GENOMIC DNA]</scope>
    <source>
        <strain evidence="3 6">NBRC 109435</strain>
    </source>
</reference>
<evidence type="ECO:0000313" key="5">
    <source>
        <dbReference type="Proteomes" id="UP000577956"/>
    </source>
</evidence>
<keyword evidence="4" id="KW-0378">Hydrolase</keyword>
<dbReference type="EMBL" id="BONN01000009">
    <property type="protein sequence ID" value="GIG33794.1"/>
    <property type="molecule type" value="Genomic_DNA"/>
</dbReference>
<dbReference type="PANTHER" id="PTHR43265">
    <property type="entry name" value="ESTERASE ESTD"/>
    <property type="match status" value="1"/>
</dbReference>
<name>A0A7Y9FCZ0_9CELL</name>
<dbReference type="Proteomes" id="UP000577956">
    <property type="component" value="Unassembled WGS sequence"/>
</dbReference>
<feature type="domain" description="BAAT/Acyl-CoA thioester hydrolase C-terminal" evidence="2">
    <location>
        <begin position="165"/>
        <end position="318"/>
    </location>
</feature>
<reference evidence="4 5" key="1">
    <citation type="submission" date="2020-07" db="EMBL/GenBank/DDBJ databases">
        <title>Sequencing the genomes of 1000 actinobacteria strains.</title>
        <authorList>
            <person name="Klenk H.-P."/>
        </authorList>
    </citation>
    <scope>NUCLEOTIDE SEQUENCE [LARGE SCALE GENOMIC DNA]</scope>
    <source>
        <strain evidence="4 5">DSM 24482</strain>
    </source>
</reference>
<gene>
    <name evidence="4" type="ORF">BKA21_000638</name>
    <name evidence="3" type="ORF">Col01nite_29530</name>
</gene>
<accession>A0A7Y9FCZ0</accession>
<evidence type="ECO:0000313" key="3">
    <source>
        <dbReference type="EMBL" id="GIG33794.1"/>
    </source>
</evidence>
<keyword evidence="1" id="KW-1133">Transmembrane helix</keyword>
<dbReference type="EMBL" id="JACCBK010000001">
    <property type="protein sequence ID" value="NYD85089.1"/>
    <property type="molecule type" value="Genomic_DNA"/>
</dbReference>
<dbReference type="GO" id="GO:0052689">
    <property type="term" value="F:carboxylic ester hydrolase activity"/>
    <property type="evidence" value="ECO:0007669"/>
    <property type="project" value="TreeGrafter"/>
</dbReference>
<evidence type="ECO:0000256" key="1">
    <source>
        <dbReference type="SAM" id="Phobius"/>
    </source>
</evidence>
<dbReference type="PANTHER" id="PTHR43265:SF1">
    <property type="entry name" value="ESTERASE ESTD"/>
    <property type="match status" value="1"/>
</dbReference>
<dbReference type="InterPro" id="IPR014940">
    <property type="entry name" value="BAAT_C"/>
</dbReference>
<sequence>MGMTTTAAWRRVTRTGEGDGVPTAAYRVAAAVALALLVLAALGAVLGPQWDPELMHDSIPVTTRSTAIGDAPLAQTYEVRTEDVRVELDGGWVEARLSLPVGATGPLPGVVFVHGAGTGRFAQAFVTQAHALAASGVVAMVPNKRLDTYTLRHRDYVEMAADYARSVDVLRARPEVDPARVGVYAESEGGWIAPVMAAQDPDLAFVVLVSSPVVPPRQQAAFAVDAYLRNTGVPQGVFRAIPRAVGLTSFPGGNFDYIDFDVTPYQQRMTQPVLVVYGTGDVSMPIEQGALQVLHDTAQAGNDDVTVRYYDGANHGIRVGGDVVPSFLRDLSGWVRGLPGTAGATPQVAGEQPTQVYVAGPVPQPRWLVDGSVMLATVVAAAGMLALAGTAVALDRGVHEVRVRRRRDLTADERAGHRLAPGVVGPLVALGAGAAVTVVALVWYLLAVARLAMDYQRDPWVVQGGWLAVRLLGIMTVVAAVLLGRRVGAARRAGRRVAPGLVRTAAVGVVVAGAGVLLVVLAYWGVYQLGI</sequence>
<evidence type="ECO:0000259" key="2">
    <source>
        <dbReference type="Pfam" id="PF08840"/>
    </source>
</evidence>
<evidence type="ECO:0000313" key="6">
    <source>
        <dbReference type="Proteomes" id="UP000618382"/>
    </source>
</evidence>
<dbReference type="RefSeq" id="WP_306458059.1">
    <property type="nucleotide sequence ID" value="NZ_BAABFI010000017.1"/>
</dbReference>
<dbReference type="InterPro" id="IPR053145">
    <property type="entry name" value="AB_hydrolase_Est10"/>
</dbReference>
<keyword evidence="6" id="KW-1185">Reference proteome</keyword>
<comment type="caution">
    <text evidence="4">The sequence shown here is derived from an EMBL/GenBank/DDBJ whole genome shotgun (WGS) entry which is preliminary data.</text>
</comment>
<dbReference type="Gene3D" id="3.40.50.1820">
    <property type="entry name" value="alpha/beta hydrolase"/>
    <property type="match status" value="1"/>
</dbReference>
<proteinExistence type="predicted"/>